<name>A0ABY0HIW8_9PEZI</name>
<comment type="caution">
    <text evidence="4">The sequence shown here is derived from an EMBL/GenBank/DDBJ whole genome shotgun (WGS) entry which is preliminary data.</text>
</comment>
<organism evidence="4 5">
    <name type="scientific">Monosporascus cannonballus</name>
    <dbReference type="NCBI Taxonomy" id="155416"/>
    <lineage>
        <taxon>Eukaryota</taxon>
        <taxon>Fungi</taxon>
        <taxon>Dikarya</taxon>
        <taxon>Ascomycota</taxon>
        <taxon>Pezizomycotina</taxon>
        <taxon>Sordariomycetes</taxon>
        <taxon>Xylariomycetidae</taxon>
        <taxon>Xylariales</taxon>
        <taxon>Xylariales incertae sedis</taxon>
        <taxon>Monosporascus</taxon>
    </lineage>
</organism>
<evidence type="ECO:0000256" key="2">
    <source>
        <dbReference type="SAM" id="MobiDB-lite"/>
    </source>
</evidence>
<protein>
    <recommendedName>
        <fullName evidence="3">CsbD-like domain-containing protein</fullName>
    </recommendedName>
</protein>
<feature type="domain" description="CsbD-like" evidence="3">
    <location>
        <begin position="76"/>
        <end position="123"/>
    </location>
</feature>
<reference evidence="4 5" key="1">
    <citation type="submission" date="2018-06" db="EMBL/GenBank/DDBJ databases">
        <title>Complete Genomes of Monosporascus.</title>
        <authorList>
            <person name="Robinson A.J."/>
            <person name="Natvig D.O."/>
        </authorList>
    </citation>
    <scope>NUCLEOTIDE SEQUENCE [LARGE SCALE GENOMIC DNA]</scope>
    <source>
        <strain evidence="4 5">CBS 609.92</strain>
    </source>
</reference>
<feature type="region of interest" description="Disordered" evidence="2">
    <location>
        <begin position="149"/>
        <end position="188"/>
    </location>
</feature>
<keyword evidence="5" id="KW-1185">Reference proteome</keyword>
<feature type="compositionally biased region" description="Polar residues" evidence="2">
    <location>
        <begin position="27"/>
        <end position="42"/>
    </location>
</feature>
<evidence type="ECO:0000313" key="4">
    <source>
        <dbReference type="EMBL" id="RYO94055.1"/>
    </source>
</evidence>
<dbReference type="PANTHER" id="PTHR40460:SF1">
    <property type="entry name" value="CSBD-LIKE DOMAIN-CONTAINING PROTEIN"/>
    <property type="match status" value="1"/>
</dbReference>
<comment type="similarity">
    <text evidence="1">Belongs to the UPF0337 (CsbD) family.</text>
</comment>
<evidence type="ECO:0000259" key="3">
    <source>
        <dbReference type="Pfam" id="PF05532"/>
    </source>
</evidence>
<accession>A0ABY0HIW8</accession>
<dbReference type="InterPro" id="IPR036629">
    <property type="entry name" value="YjbJ_sf"/>
</dbReference>
<sequence length="188" mass="19529">MSSNEQPSTLKSVVDGVTGAAQNIIGSITGSTADRSQGQAKQNKADSEYDASQATVKGPGFTASSAGEVTKDHPERATGSWNQTVGSAKETVGNLVGAEGMKQSGREQNLEGQQQEAKGQVKDFTGGLGDRITGTVGSAVAGITGNRAAQADYEQQHDVGKTQQRGAEHDLQKQAEAEQAARERAARQ</sequence>
<dbReference type="SUPFAM" id="SSF69047">
    <property type="entry name" value="Hypothetical protein YjbJ"/>
    <property type="match status" value="1"/>
</dbReference>
<dbReference type="PANTHER" id="PTHR40460">
    <property type="entry name" value="CHROMOSOME 1, WHOLE GENOME SHOTGUN SEQUENCE"/>
    <property type="match status" value="1"/>
</dbReference>
<evidence type="ECO:0000313" key="5">
    <source>
        <dbReference type="Proteomes" id="UP000294003"/>
    </source>
</evidence>
<gene>
    <name evidence="4" type="ORF">DL762_000803</name>
</gene>
<dbReference type="EMBL" id="QJNS01000013">
    <property type="protein sequence ID" value="RYO94055.1"/>
    <property type="molecule type" value="Genomic_DNA"/>
</dbReference>
<evidence type="ECO:0000256" key="1">
    <source>
        <dbReference type="ARBA" id="ARBA00009129"/>
    </source>
</evidence>
<dbReference type="Proteomes" id="UP000294003">
    <property type="component" value="Unassembled WGS sequence"/>
</dbReference>
<feature type="region of interest" description="Disordered" evidence="2">
    <location>
        <begin position="27"/>
        <end position="129"/>
    </location>
</feature>
<dbReference type="Gene3D" id="1.10.1470.10">
    <property type="entry name" value="YjbJ"/>
    <property type="match status" value="1"/>
</dbReference>
<proteinExistence type="inferred from homology"/>
<dbReference type="InterPro" id="IPR008462">
    <property type="entry name" value="CsbD"/>
</dbReference>
<feature type="compositionally biased region" description="Basic and acidic residues" evidence="2">
    <location>
        <begin position="154"/>
        <end position="188"/>
    </location>
</feature>
<dbReference type="Pfam" id="PF05532">
    <property type="entry name" value="CsbD"/>
    <property type="match status" value="1"/>
</dbReference>